<dbReference type="GeneID" id="16068415"/>
<feature type="compositionally biased region" description="Low complexity" evidence="13">
    <location>
        <begin position="37"/>
        <end position="52"/>
    </location>
</feature>
<evidence type="ECO:0000256" key="13">
    <source>
        <dbReference type="SAM" id="MobiDB-lite"/>
    </source>
</evidence>
<dbReference type="InterPro" id="IPR039972">
    <property type="entry name" value="Sarcoglycan_gamma/delta/zeta"/>
</dbReference>
<evidence type="ECO:0000256" key="7">
    <source>
        <dbReference type="ARBA" id="ARBA00022968"/>
    </source>
</evidence>
<dbReference type="OrthoDB" id="496749at2759"/>
<keyword evidence="5" id="KW-0963">Cytoplasm</keyword>
<evidence type="ECO:0000313" key="15">
    <source>
        <dbReference type="EMBL" id="EGD81018.1"/>
    </source>
</evidence>
<comment type="similarity">
    <text evidence="3">Belongs to the sarcoglycan beta/delta/gamma/zeta family.</text>
</comment>
<keyword evidence="10" id="KW-1015">Disulfide bond</keyword>
<keyword evidence="6 14" id="KW-0812">Transmembrane</keyword>
<dbReference type="PANTHER" id="PTHR12939:SF10">
    <property type="entry name" value="EG:4F1.1 PROTEIN"/>
    <property type="match status" value="1"/>
</dbReference>
<evidence type="ECO:0000256" key="8">
    <source>
        <dbReference type="ARBA" id="ARBA00022989"/>
    </source>
</evidence>
<reference evidence="15" key="1">
    <citation type="submission" date="2009-08" db="EMBL/GenBank/DDBJ databases">
        <title>Annotation of Salpingoeca rosetta.</title>
        <authorList>
            <consortium name="The Broad Institute Genome Sequencing Platform"/>
            <person name="Russ C."/>
            <person name="Cuomo C."/>
            <person name="Burger G."/>
            <person name="Gray M.W."/>
            <person name="Holland P.W.H."/>
            <person name="King N."/>
            <person name="Lang F.B.F."/>
            <person name="Roger A.J."/>
            <person name="Ruiz-Trillo I."/>
            <person name="Young S.K."/>
            <person name="Zeng Q."/>
            <person name="Gargeya S."/>
            <person name="Alvarado L."/>
            <person name="Berlin A."/>
            <person name="Chapman S.B."/>
            <person name="Chen Z."/>
            <person name="Freedman E."/>
            <person name="Gellesch M."/>
            <person name="Goldberg J."/>
            <person name="Griggs A."/>
            <person name="Gujja S."/>
            <person name="Heilman E."/>
            <person name="Heiman D."/>
            <person name="Howarth C."/>
            <person name="Mehta T."/>
            <person name="Neiman D."/>
            <person name="Pearson M."/>
            <person name="Roberts A."/>
            <person name="Saif S."/>
            <person name="Shea T."/>
            <person name="Shenoy N."/>
            <person name="Sisk P."/>
            <person name="Stolte C."/>
            <person name="Sykes S."/>
            <person name="White J."/>
            <person name="Yandava C."/>
            <person name="Haas B."/>
            <person name="Nusbaum C."/>
            <person name="Birren B."/>
        </authorList>
    </citation>
    <scope>NUCLEOTIDE SEQUENCE [LARGE SCALE GENOMIC DNA]</scope>
    <source>
        <strain evidence="15">ATCC 50818</strain>
    </source>
</reference>
<dbReference type="RefSeq" id="XP_004987888.1">
    <property type="nucleotide sequence ID" value="XM_004987831.1"/>
</dbReference>
<evidence type="ECO:0000256" key="1">
    <source>
        <dbReference type="ARBA" id="ARBA00004245"/>
    </source>
</evidence>
<evidence type="ECO:0000256" key="14">
    <source>
        <dbReference type="SAM" id="Phobius"/>
    </source>
</evidence>
<evidence type="ECO:0000256" key="3">
    <source>
        <dbReference type="ARBA" id="ARBA00007574"/>
    </source>
</evidence>
<protein>
    <submittedName>
        <fullName evidence="15">Uncharacterized protein</fullName>
    </submittedName>
</protein>
<dbReference type="Pfam" id="PF04790">
    <property type="entry name" value="Sarcoglycan_1"/>
    <property type="match status" value="1"/>
</dbReference>
<dbReference type="InterPro" id="IPR006875">
    <property type="entry name" value="Sarcoglycan"/>
</dbReference>
<evidence type="ECO:0000256" key="5">
    <source>
        <dbReference type="ARBA" id="ARBA00022490"/>
    </source>
</evidence>
<evidence type="ECO:0000256" key="2">
    <source>
        <dbReference type="ARBA" id="ARBA00004274"/>
    </source>
</evidence>
<accession>F2USA9</accession>
<dbReference type="eggNOG" id="KOG3950">
    <property type="taxonomic scope" value="Eukaryota"/>
</dbReference>
<dbReference type="STRING" id="946362.F2USA9"/>
<sequence length="327" mass="35661">MAKDSYVVNPSPPQSPRRRNVTQRSNGNNTQSNRFNTSTSRASNLSTSSPTSQDDLDHHMVNVLTTRVGIYGWRKYCLYLSVLLLVCLSIINLGMLVFIFRVMDLNEDSAGPLHFQDQRLLVRGRAEFTNGILASNISGFDNSTLLVESNQQIILRSFEPVGNDRSELVMDGVAVDVGARTFDLSFMGDTYFSTSQAETRITSNDVVVHTDTGMRVRGVVQTSTIANSYEDAEGLTLRSVGQELLLTATENVTLESTTNNVNINAFQGVHLEAEQGDIVLSADNLELQNLPTAAGPSNAFALCLCTSGRLFRVDSSITCEDGAATLC</sequence>
<dbReference type="InParanoid" id="F2USA9"/>
<feature type="transmembrane region" description="Helical" evidence="14">
    <location>
        <begin position="76"/>
        <end position="100"/>
    </location>
</feature>
<organism evidence="16">
    <name type="scientific">Salpingoeca rosetta (strain ATCC 50818 / BSB-021)</name>
    <dbReference type="NCBI Taxonomy" id="946362"/>
    <lineage>
        <taxon>Eukaryota</taxon>
        <taxon>Choanoflagellata</taxon>
        <taxon>Craspedida</taxon>
        <taxon>Salpingoecidae</taxon>
        <taxon>Salpingoeca</taxon>
    </lineage>
</organism>
<dbReference type="EMBL" id="GL832994">
    <property type="protein sequence ID" value="EGD81018.1"/>
    <property type="molecule type" value="Genomic_DNA"/>
</dbReference>
<evidence type="ECO:0000256" key="9">
    <source>
        <dbReference type="ARBA" id="ARBA00023136"/>
    </source>
</evidence>
<keyword evidence="16" id="KW-1185">Reference proteome</keyword>
<feature type="region of interest" description="Disordered" evidence="13">
    <location>
        <begin position="1"/>
        <end position="53"/>
    </location>
</feature>
<dbReference type="AlphaFoldDB" id="F2USA9"/>
<proteinExistence type="inferred from homology"/>
<gene>
    <name evidence="15" type="ORF">PTSG_10961</name>
</gene>
<dbReference type="Proteomes" id="UP000007799">
    <property type="component" value="Unassembled WGS sequence"/>
</dbReference>
<dbReference type="GO" id="GO:0016012">
    <property type="term" value="C:sarcoglycan complex"/>
    <property type="evidence" value="ECO:0007669"/>
    <property type="project" value="InterPro"/>
</dbReference>
<keyword evidence="8 14" id="KW-1133">Transmembrane helix</keyword>
<evidence type="ECO:0000313" key="16">
    <source>
        <dbReference type="Proteomes" id="UP000007799"/>
    </source>
</evidence>
<keyword evidence="4" id="KW-1003">Cell membrane</keyword>
<keyword evidence="11" id="KW-0325">Glycoprotein</keyword>
<dbReference type="OMA" id="FQMTREQ"/>
<evidence type="ECO:0000256" key="10">
    <source>
        <dbReference type="ARBA" id="ARBA00023157"/>
    </source>
</evidence>
<keyword evidence="7" id="KW-0735">Signal-anchor</keyword>
<dbReference type="KEGG" id="sre:PTSG_10961"/>
<evidence type="ECO:0000256" key="4">
    <source>
        <dbReference type="ARBA" id="ARBA00022475"/>
    </source>
</evidence>
<name>F2USA9_SALR5</name>
<evidence type="ECO:0000256" key="12">
    <source>
        <dbReference type="ARBA" id="ARBA00023212"/>
    </source>
</evidence>
<dbReference type="FunCoup" id="F2USA9">
    <property type="interactions" value="41"/>
</dbReference>
<comment type="subcellular location">
    <subcellularLocation>
        <location evidence="2">Cell membrane</location>
        <location evidence="2">Sarcolemma</location>
        <topology evidence="2">Single-pass type II membrane protein</topology>
    </subcellularLocation>
    <subcellularLocation>
        <location evidence="1">Cytoplasm</location>
        <location evidence="1">Cytoskeleton</location>
    </subcellularLocation>
</comment>
<feature type="compositionally biased region" description="Polar residues" evidence="13">
    <location>
        <begin position="22"/>
        <end position="36"/>
    </location>
</feature>
<dbReference type="GO" id="GO:0005856">
    <property type="term" value="C:cytoskeleton"/>
    <property type="evidence" value="ECO:0007669"/>
    <property type="project" value="UniProtKB-SubCell"/>
</dbReference>
<keyword evidence="12" id="KW-0206">Cytoskeleton</keyword>
<evidence type="ECO:0000256" key="6">
    <source>
        <dbReference type="ARBA" id="ARBA00022692"/>
    </source>
</evidence>
<keyword evidence="9 14" id="KW-0472">Membrane</keyword>
<dbReference type="PANTHER" id="PTHR12939">
    <property type="entry name" value="SARCOGLYCAN"/>
    <property type="match status" value="1"/>
</dbReference>
<evidence type="ECO:0000256" key="11">
    <source>
        <dbReference type="ARBA" id="ARBA00023180"/>
    </source>
</evidence>